<reference evidence="2" key="1">
    <citation type="journal article" date="2015" name="Nature">
        <title>Complex archaea that bridge the gap between prokaryotes and eukaryotes.</title>
        <authorList>
            <person name="Spang A."/>
            <person name="Saw J.H."/>
            <person name="Jorgensen S.L."/>
            <person name="Zaremba-Niedzwiedzka K."/>
            <person name="Martijn J."/>
            <person name="Lind A.E."/>
            <person name="van Eijk R."/>
            <person name="Schleper C."/>
            <person name="Guy L."/>
            <person name="Ettema T.J."/>
        </authorList>
    </citation>
    <scope>NUCLEOTIDE SEQUENCE</scope>
</reference>
<dbReference type="PANTHER" id="PTHR30576">
    <property type="entry name" value="COLANIC BIOSYNTHESIS UDP-GLUCOSE LIPID CARRIER TRANSFERASE"/>
    <property type="match status" value="1"/>
</dbReference>
<evidence type="ECO:0000259" key="1">
    <source>
        <dbReference type="Pfam" id="PF02397"/>
    </source>
</evidence>
<accession>A0A0F9J9K8</accession>
<dbReference type="GO" id="GO:0016780">
    <property type="term" value="F:phosphotransferase activity, for other substituted phosphate groups"/>
    <property type="evidence" value="ECO:0007669"/>
    <property type="project" value="TreeGrafter"/>
</dbReference>
<proteinExistence type="predicted"/>
<gene>
    <name evidence="2" type="ORF">LCGC14_1557240</name>
</gene>
<sequence>MKRLFDVAVSSVLLLVFFPIMIGVAIAVRLDGPGPIIYKQKRVGRDLQLFCIYKFRSMIDHADSVGGYSTEKNDPRVTKIGKFIRKTSLDELVQLINVLKGDMSLVGPRPDLPIQEIHYTSEDWVKRHIVRPGITGLAQATSRSSATPVERTKLDLEYVDTISLGKDIGILVQTIRQVLVRGSH</sequence>
<dbReference type="PANTHER" id="PTHR30576:SF0">
    <property type="entry name" value="UNDECAPRENYL-PHOSPHATE N-ACETYLGALACTOSAMINYL 1-PHOSPHATE TRANSFERASE-RELATED"/>
    <property type="match status" value="1"/>
</dbReference>
<evidence type="ECO:0000313" key="2">
    <source>
        <dbReference type="EMBL" id="KKM48977.1"/>
    </source>
</evidence>
<dbReference type="EMBL" id="LAZR01011986">
    <property type="protein sequence ID" value="KKM48977.1"/>
    <property type="molecule type" value="Genomic_DNA"/>
</dbReference>
<dbReference type="InterPro" id="IPR003362">
    <property type="entry name" value="Bact_transf"/>
</dbReference>
<protein>
    <recommendedName>
        <fullName evidence="1">Bacterial sugar transferase domain-containing protein</fullName>
    </recommendedName>
</protein>
<dbReference type="AlphaFoldDB" id="A0A0F9J9K8"/>
<comment type="caution">
    <text evidence="2">The sequence shown here is derived from an EMBL/GenBank/DDBJ whole genome shotgun (WGS) entry which is preliminary data.</text>
</comment>
<feature type="domain" description="Bacterial sugar transferase" evidence="1">
    <location>
        <begin position="2"/>
        <end position="179"/>
    </location>
</feature>
<dbReference type="Pfam" id="PF02397">
    <property type="entry name" value="Bac_transf"/>
    <property type="match status" value="1"/>
</dbReference>
<name>A0A0F9J9K8_9ZZZZ</name>
<organism evidence="2">
    <name type="scientific">marine sediment metagenome</name>
    <dbReference type="NCBI Taxonomy" id="412755"/>
    <lineage>
        <taxon>unclassified sequences</taxon>
        <taxon>metagenomes</taxon>
        <taxon>ecological metagenomes</taxon>
    </lineage>
</organism>